<evidence type="ECO:0000256" key="3">
    <source>
        <dbReference type="ARBA" id="ARBA00022821"/>
    </source>
</evidence>
<dbReference type="InterPro" id="IPR038005">
    <property type="entry name" value="RX-like_CC"/>
</dbReference>
<dbReference type="SUPFAM" id="SSF52540">
    <property type="entry name" value="P-loop containing nucleoside triphosphate hydrolases"/>
    <property type="match status" value="1"/>
</dbReference>
<feature type="domain" description="NB-ARC" evidence="4">
    <location>
        <begin position="204"/>
        <end position="375"/>
    </location>
</feature>
<dbReference type="KEGG" id="qsa:O6P43_030085"/>
<evidence type="ECO:0000256" key="1">
    <source>
        <dbReference type="ARBA" id="ARBA00022737"/>
    </source>
</evidence>
<keyword evidence="2" id="KW-0547">Nucleotide-binding</keyword>
<evidence type="ECO:0000313" key="8">
    <source>
        <dbReference type="Proteomes" id="UP001163823"/>
    </source>
</evidence>
<protein>
    <submittedName>
        <fullName evidence="7">Disease resistance protein</fullName>
    </submittedName>
</protein>
<dbReference type="PRINTS" id="PR00364">
    <property type="entry name" value="DISEASERSIST"/>
</dbReference>
<accession>A0AAD7L1N4</accession>
<feature type="domain" description="Disease resistance protein winged helix" evidence="6">
    <location>
        <begin position="463"/>
        <end position="532"/>
    </location>
</feature>
<keyword evidence="1" id="KW-0677">Repeat</keyword>
<evidence type="ECO:0000256" key="2">
    <source>
        <dbReference type="ARBA" id="ARBA00022741"/>
    </source>
</evidence>
<evidence type="ECO:0000259" key="4">
    <source>
        <dbReference type="Pfam" id="PF00931"/>
    </source>
</evidence>
<dbReference type="PANTHER" id="PTHR23155">
    <property type="entry name" value="DISEASE RESISTANCE PROTEIN RP"/>
    <property type="match status" value="1"/>
</dbReference>
<reference evidence="7" key="1">
    <citation type="journal article" date="2023" name="Science">
        <title>Elucidation of the pathway for biosynthesis of saponin adjuvants from the soapbark tree.</title>
        <authorList>
            <person name="Reed J."/>
            <person name="Orme A."/>
            <person name="El-Demerdash A."/>
            <person name="Owen C."/>
            <person name="Martin L.B.B."/>
            <person name="Misra R.C."/>
            <person name="Kikuchi S."/>
            <person name="Rejzek M."/>
            <person name="Martin A.C."/>
            <person name="Harkess A."/>
            <person name="Leebens-Mack J."/>
            <person name="Louveau T."/>
            <person name="Stephenson M.J."/>
            <person name="Osbourn A."/>
        </authorList>
    </citation>
    <scope>NUCLEOTIDE SEQUENCE</scope>
    <source>
        <strain evidence="7">S10</strain>
    </source>
</reference>
<gene>
    <name evidence="7" type="ORF">O6P43_030085</name>
</gene>
<dbReference type="EMBL" id="JARAOO010000012">
    <property type="protein sequence ID" value="KAJ7949787.1"/>
    <property type="molecule type" value="Genomic_DNA"/>
</dbReference>
<comment type="caution">
    <text evidence="7">The sequence shown here is derived from an EMBL/GenBank/DDBJ whole genome shotgun (WGS) entry which is preliminary data.</text>
</comment>
<sequence length="547" mass="63095">MKEPFNRLVELDVIERGRKQRNQKTITMFMASSAVDLLIGKLVSIIENEASLLGGIIDELDEIKHELVSMKSFLVDADRKNFQMEVEKTWVADVRDIAYEAEDIIDEFMYHMNQQRSGIKLASFLKHTIYLPRNLYVKHQIATKLQNVNRIIKSIPERKQRYGVNSAEEASSCRNDLKWVQKNGESALFLKEDDLVGIEEQRQLLMGWLTDQHVNQTVVSVVGMGGSGKTTLVATTYNNEIVKQHFDCYAWITVSQIYVIEDLLRSLIKEFYLARKEAVPVDLSDKQHKELVQILGDYLQAKRYLVVLDDVWELELWKDIKIALPNTQSGSRVMLTTRKEDIVLSSFGVESHVHHIQPLELDEARDLFHMKAFSNYCDRCCPTELKALALKLVEKCEGLPLAIVALGSLMSSKKTKPEWEIVLSGLNWQLNSNLSLQVVKRVLLLSFNDLPYQLKSCFLYCALFPESYPIQRKRLIRLWMAEGFIEQVKGVMPEQVADSYLMELIFRSMLQVVKRNGSGRPKVCKMHDLMREACFVNIRKRKVLQCI</sequence>
<feature type="domain" description="Disease resistance N-terminal" evidence="5">
    <location>
        <begin position="34"/>
        <end position="118"/>
    </location>
</feature>
<dbReference type="CDD" id="cd14798">
    <property type="entry name" value="RX-CC_like"/>
    <property type="match status" value="1"/>
</dbReference>
<evidence type="ECO:0000259" key="5">
    <source>
        <dbReference type="Pfam" id="PF18052"/>
    </source>
</evidence>
<name>A0AAD7L1N4_QUISA</name>
<dbReference type="AlphaFoldDB" id="A0AAD7L1N4"/>
<dbReference type="Pfam" id="PF23559">
    <property type="entry name" value="WHD_DRP"/>
    <property type="match status" value="1"/>
</dbReference>
<dbReference type="InterPro" id="IPR002182">
    <property type="entry name" value="NB-ARC"/>
</dbReference>
<dbReference type="InterPro" id="IPR036388">
    <property type="entry name" value="WH-like_DNA-bd_sf"/>
</dbReference>
<dbReference type="InterPro" id="IPR042197">
    <property type="entry name" value="Apaf_helical"/>
</dbReference>
<dbReference type="GO" id="GO:0098542">
    <property type="term" value="P:defense response to other organism"/>
    <property type="evidence" value="ECO:0007669"/>
    <property type="project" value="TreeGrafter"/>
</dbReference>
<dbReference type="Gene3D" id="3.40.50.300">
    <property type="entry name" value="P-loop containing nucleotide triphosphate hydrolases"/>
    <property type="match status" value="1"/>
</dbReference>
<dbReference type="Pfam" id="PF18052">
    <property type="entry name" value="Rx_N"/>
    <property type="match status" value="1"/>
</dbReference>
<keyword evidence="8" id="KW-1185">Reference proteome</keyword>
<dbReference type="PANTHER" id="PTHR23155:SF1205">
    <property type="entry name" value="DISEASE RESISTANCE PROTEIN RPM1"/>
    <property type="match status" value="1"/>
</dbReference>
<dbReference type="Pfam" id="PF00931">
    <property type="entry name" value="NB-ARC"/>
    <property type="match status" value="1"/>
</dbReference>
<dbReference type="InterPro" id="IPR041118">
    <property type="entry name" value="Rx_N"/>
</dbReference>
<dbReference type="FunFam" id="1.10.10.10:FF:000322">
    <property type="entry name" value="Probable disease resistance protein At1g63360"/>
    <property type="match status" value="1"/>
</dbReference>
<dbReference type="Proteomes" id="UP001163823">
    <property type="component" value="Chromosome 12"/>
</dbReference>
<dbReference type="Gene3D" id="1.20.5.4130">
    <property type="match status" value="1"/>
</dbReference>
<dbReference type="Gene3D" id="1.10.10.10">
    <property type="entry name" value="Winged helix-like DNA-binding domain superfamily/Winged helix DNA-binding domain"/>
    <property type="match status" value="1"/>
</dbReference>
<dbReference type="InterPro" id="IPR058922">
    <property type="entry name" value="WHD_DRP"/>
</dbReference>
<keyword evidence="3" id="KW-0611">Plant defense</keyword>
<dbReference type="GO" id="GO:0043531">
    <property type="term" value="F:ADP binding"/>
    <property type="evidence" value="ECO:0007669"/>
    <property type="project" value="InterPro"/>
</dbReference>
<dbReference type="FunFam" id="3.40.50.300:FF:001091">
    <property type="entry name" value="Probable disease resistance protein At1g61300"/>
    <property type="match status" value="1"/>
</dbReference>
<evidence type="ECO:0000313" key="7">
    <source>
        <dbReference type="EMBL" id="KAJ7949787.1"/>
    </source>
</evidence>
<evidence type="ECO:0000259" key="6">
    <source>
        <dbReference type="Pfam" id="PF23559"/>
    </source>
</evidence>
<dbReference type="InterPro" id="IPR044974">
    <property type="entry name" value="Disease_R_plants"/>
</dbReference>
<dbReference type="EMBL" id="JARAOO010000012">
    <property type="protein sequence ID" value="KAJ7949786.1"/>
    <property type="molecule type" value="Genomic_DNA"/>
</dbReference>
<organism evidence="7 8">
    <name type="scientific">Quillaja saponaria</name>
    <name type="common">Soap bark tree</name>
    <dbReference type="NCBI Taxonomy" id="32244"/>
    <lineage>
        <taxon>Eukaryota</taxon>
        <taxon>Viridiplantae</taxon>
        <taxon>Streptophyta</taxon>
        <taxon>Embryophyta</taxon>
        <taxon>Tracheophyta</taxon>
        <taxon>Spermatophyta</taxon>
        <taxon>Magnoliopsida</taxon>
        <taxon>eudicotyledons</taxon>
        <taxon>Gunneridae</taxon>
        <taxon>Pentapetalae</taxon>
        <taxon>rosids</taxon>
        <taxon>fabids</taxon>
        <taxon>Fabales</taxon>
        <taxon>Quillajaceae</taxon>
        <taxon>Quillaja</taxon>
    </lineage>
</organism>
<dbReference type="InterPro" id="IPR027417">
    <property type="entry name" value="P-loop_NTPase"/>
</dbReference>
<proteinExistence type="predicted"/>
<dbReference type="Gene3D" id="1.10.8.430">
    <property type="entry name" value="Helical domain of apoptotic protease-activating factors"/>
    <property type="match status" value="1"/>
</dbReference>